<evidence type="ECO:0000256" key="6">
    <source>
        <dbReference type="ARBA" id="ARBA00023002"/>
    </source>
</evidence>
<feature type="transmembrane region" description="Helical" evidence="12">
    <location>
        <begin position="143"/>
        <end position="163"/>
    </location>
</feature>
<gene>
    <name evidence="13" type="ORF">DLM_3717</name>
</gene>
<keyword evidence="2" id="KW-1003">Cell membrane</keyword>
<feature type="transmembrane region" description="Helical" evidence="12">
    <location>
        <begin position="249"/>
        <end position="272"/>
    </location>
</feature>
<dbReference type="Proteomes" id="UP000198290">
    <property type="component" value="Chromosome"/>
</dbReference>
<keyword evidence="9 12" id="KW-0472">Membrane</keyword>
<feature type="transmembrane region" description="Helical" evidence="12">
    <location>
        <begin position="175"/>
        <end position="199"/>
    </location>
</feature>
<evidence type="ECO:0000256" key="12">
    <source>
        <dbReference type="SAM" id="Phobius"/>
    </source>
</evidence>
<reference evidence="14" key="3">
    <citation type="journal article" date="2017" name="Plant Physiol. Biochem.">
        <title>Differential oxidative and antioxidative response of duckweed Lemna minor toward plant growth promoting/inhibiting bacteria.</title>
        <authorList>
            <person name="Ishizawa H."/>
            <person name="Kuroda M."/>
            <person name="Morikawa M."/>
            <person name="Ike M."/>
        </authorList>
    </citation>
    <scope>NUCLEOTIDE SEQUENCE [LARGE SCALE GENOMIC DNA]</scope>
    <source>
        <strain evidence="14">H3</strain>
    </source>
</reference>
<dbReference type="InterPro" id="IPR050450">
    <property type="entry name" value="COX15/CtaA_HemeA_synthase"/>
</dbReference>
<feature type="transmembrane region" description="Helical" evidence="12">
    <location>
        <begin position="115"/>
        <end position="137"/>
    </location>
</feature>
<organism evidence="13 14">
    <name type="scientific">Aquitalea magnusonii</name>
    <dbReference type="NCBI Taxonomy" id="332411"/>
    <lineage>
        <taxon>Bacteria</taxon>
        <taxon>Pseudomonadati</taxon>
        <taxon>Pseudomonadota</taxon>
        <taxon>Betaproteobacteria</taxon>
        <taxon>Neisseriales</taxon>
        <taxon>Chromobacteriaceae</taxon>
        <taxon>Aquitalea</taxon>
    </lineage>
</organism>
<feature type="transmembrane region" description="Helical" evidence="12">
    <location>
        <begin position="21"/>
        <end position="41"/>
    </location>
</feature>
<evidence type="ECO:0000256" key="8">
    <source>
        <dbReference type="ARBA" id="ARBA00023133"/>
    </source>
</evidence>
<dbReference type="GO" id="GO:0016491">
    <property type="term" value="F:oxidoreductase activity"/>
    <property type="evidence" value="ECO:0007669"/>
    <property type="project" value="UniProtKB-KW"/>
</dbReference>
<evidence type="ECO:0000256" key="1">
    <source>
        <dbReference type="ARBA" id="ARBA00004141"/>
    </source>
</evidence>
<evidence type="ECO:0000313" key="14">
    <source>
        <dbReference type="Proteomes" id="UP000198290"/>
    </source>
</evidence>
<evidence type="ECO:0000256" key="3">
    <source>
        <dbReference type="ARBA" id="ARBA00022692"/>
    </source>
</evidence>
<keyword evidence="5 12" id="KW-1133">Transmembrane helix</keyword>
<feature type="transmembrane region" description="Helical" evidence="12">
    <location>
        <begin position="279"/>
        <end position="299"/>
    </location>
</feature>
<evidence type="ECO:0000256" key="10">
    <source>
        <dbReference type="ARBA" id="ARBA00023157"/>
    </source>
</evidence>
<dbReference type="EMBL" id="AP018823">
    <property type="protein sequence ID" value="BBF87301.1"/>
    <property type="molecule type" value="Genomic_DNA"/>
</dbReference>
<dbReference type="PANTHER" id="PTHR35457:SF1">
    <property type="entry name" value="HEME A SYNTHASE"/>
    <property type="match status" value="1"/>
</dbReference>
<keyword evidence="7" id="KW-0408">Iron</keyword>
<dbReference type="KEGG" id="amah:DLM_3717"/>
<evidence type="ECO:0000256" key="9">
    <source>
        <dbReference type="ARBA" id="ARBA00023136"/>
    </source>
</evidence>
<dbReference type="InterPro" id="IPR003780">
    <property type="entry name" value="COX15/CtaA_fam"/>
</dbReference>
<protein>
    <submittedName>
        <fullName evidence="13">Heme A synthase</fullName>
    </submittedName>
</protein>
<accession>A0A3G9GN00</accession>
<dbReference type="Pfam" id="PF02628">
    <property type="entry name" value="COX15-CtaA"/>
    <property type="match status" value="1"/>
</dbReference>
<dbReference type="AlphaFoldDB" id="A0A3G9GN00"/>
<evidence type="ECO:0000256" key="5">
    <source>
        <dbReference type="ARBA" id="ARBA00022989"/>
    </source>
</evidence>
<evidence type="ECO:0000256" key="4">
    <source>
        <dbReference type="ARBA" id="ARBA00022723"/>
    </source>
</evidence>
<reference evidence="14" key="1">
    <citation type="journal article" date="2017" name="Biotechnol. Biofuels">
        <title>Evaluation of environmental bacterial communities as a factor affecting the growth of duckweed Lemna minor.</title>
        <authorList>
            <person name="Ishizawa H."/>
            <person name="Kuroda M."/>
            <person name="Morikawa M."/>
            <person name="Ike M."/>
        </authorList>
    </citation>
    <scope>NUCLEOTIDE SEQUENCE [LARGE SCALE GENOMIC DNA]</scope>
    <source>
        <strain evidence="14">H3</strain>
    </source>
</reference>
<dbReference type="PANTHER" id="PTHR35457">
    <property type="entry name" value="HEME A SYNTHASE"/>
    <property type="match status" value="1"/>
</dbReference>
<keyword evidence="4" id="KW-0479">Metal-binding</keyword>
<dbReference type="OrthoDB" id="1447144at2"/>
<evidence type="ECO:0000256" key="2">
    <source>
        <dbReference type="ARBA" id="ARBA00022475"/>
    </source>
</evidence>
<comment type="subcellular location">
    <subcellularLocation>
        <location evidence="1">Membrane</location>
        <topology evidence="1">Multi-pass membrane protein</topology>
    </subcellularLocation>
</comment>
<feature type="transmembrane region" description="Helical" evidence="12">
    <location>
        <begin position="89"/>
        <end position="108"/>
    </location>
</feature>
<keyword evidence="8" id="KW-0350">Heme biosynthesis</keyword>
<comment type="pathway">
    <text evidence="11">Porphyrin-containing compound metabolism.</text>
</comment>
<evidence type="ECO:0000313" key="13">
    <source>
        <dbReference type="EMBL" id="BBF87301.1"/>
    </source>
</evidence>
<dbReference type="GO" id="GO:0016020">
    <property type="term" value="C:membrane"/>
    <property type="evidence" value="ECO:0007669"/>
    <property type="project" value="UniProtKB-SubCell"/>
</dbReference>
<keyword evidence="6" id="KW-0560">Oxidoreductase</keyword>
<keyword evidence="10" id="KW-1015">Disulfide bond</keyword>
<dbReference type="GO" id="GO:0006784">
    <property type="term" value="P:heme A biosynthetic process"/>
    <property type="evidence" value="ECO:0007669"/>
    <property type="project" value="InterPro"/>
</dbReference>
<proteinExistence type="predicted"/>
<sequence length="364" mass="39664">MDMAGGAGVRPGCQEAEMRKLLWLAVLLALVLLPLGAYVRLSQAGLGCPDWPGCYGQLSPAHAAAAIERAMQLQPDGPVSPDKAWKEMAHRYLAAALGVLLFCLWWQAWRQAQRLAMASLLLLVLLLQAMLGMLTVTLQLRPWVVTSHLLLGMSLFALLLAAARRAQPRVAVLPAHGRLVTLLLLLVLGQIALGGWMAANHAALACQGFPRCNGQWWPDMQFTVTPPAWPWAVGTSVALPAAALVALHWLHRLGALLLLCVLCCVVGGLWRYPVLRRSLCLLVLLAGLQLLLGMLNVLWLRPLPLALAHHVFAMLLLAQALGIRCRVQPSACWHGLRAVRRRAFLAGRMLPRAWPGRRSGAQGE</sequence>
<evidence type="ECO:0000256" key="11">
    <source>
        <dbReference type="ARBA" id="ARBA00023444"/>
    </source>
</evidence>
<keyword evidence="3 12" id="KW-0812">Transmembrane</keyword>
<evidence type="ECO:0000256" key="7">
    <source>
        <dbReference type="ARBA" id="ARBA00023004"/>
    </source>
</evidence>
<keyword evidence="14" id="KW-1185">Reference proteome</keyword>
<reference evidence="13 14" key="2">
    <citation type="journal article" date="2017" name="Genome Announc.">
        <title>Draft genome sequence of Aquitalea magnusonii strain H3, a plant growth-promoting bacterium of duckweed Lemna minor.</title>
        <authorList>
            <person name="Ishizawa H."/>
            <person name="Kuroda M."/>
            <person name="Ike M."/>
        </authorList>
    </citation>
    <scope>NUCLEOTIDE SEQUENCE [LARGE SCALE GENOMIC DNA]</scope>
    <source>
        <strain evidence="13 14">H3</strain>
    </source>
</reference>
<dbReference type="GO" id="GO:0046872">
    <property type="term" value="F:metal ion binding"/>
    <property type="evidence" value="ECO:0007669"/>
    <property type="project" value="UniProtKB-KW"/>
</dbReference>
<name>A0A3G9GN00_9NEIS</name>